<organism evidence="2">
    <name type="scientific">Phaffia rhodozyma</name>
    <name type="common">Yeast</name>
    <name type="synonym">Xanthophyllomyces dendrorhous</name>
    <dbReference type="NCBI Taxonomy" id="264483"/>
    <lineage>
        <taxon>Eukaryota</taxon>
        <taxon>Fungi</taxon>
        <taxon>Dikarya</taxon>
        <taxon>Basidiomycota</taxon>
        <taxon>Agaricomycotina</taxon>
        <taxon>Tremellomycetes</taxon>
        <taxon>Cystofilobasidiales</taxon>
        <taxon>Mrakiaceae</taxon>
        <taxon>Phaffia</taxon>
    </lineage>
</organism>
<feature type="region of interest" description="Disordered" evidence="1">
    <location>
        <begin position="18"/>
        <end position="87"/>
    </location>
</feature>
<name>A0A0F7SM07_PHARH</name>
<dbReference type="AlphaFoldDB" id="A0A0F7SM07"/>
<accession>A0A0F7SM07</accession>
<evidence type="ECO:0000256" key="1">
    <source>
        <dbReference type="SAM" id="MobiDB-lite"/>
    </source>
</evidence>
<evidence type="ECO:0000313" key="2">
    <source>
        <dbReference type="EMBL" id="CED82476.1"/>
    </source>
</evidence>
<protein>
    <submittedName>
        <fullName evidence="2">Uncharacterized protein</fullName>
    </submittedName>
</protein>
<dbReference type="EMBL" id="LN483124">
    <property type="protein sequence ID" value="CED82476.1"/>
    <property type="molecule type" value="Genomic_DNA"/>
</dbReference>
<proteinExistence type="predicted"/>
<reference evidence="2" key="1">
    <citation type="submission" date="2014-08" db="EMBL/GenBank/DDBJ databases">
        <authorList>
            <person name="Sharma Rahul"/>
            <person name="Thines Marco"/>
        </authorList>
    </citation>
    <scope>NUCLEOTIDE SEQUENCE</scope>
</reference>
<sequence length="117" mass="13110">MSVPTPKHRVDSTLQELAHRSVAHLPSTSSNPHIPPPPVNKGKHSVSPADEVRLKKNQSPKTVGGQGTVKAKASSKQKKRSIQQMEKAEQFAEKLKIKDQAFEDRKAKRDRAKRTWE</sequence>